<accession>A0A4Q5L8W0</accession>
<sequence length="507" mass="53679">METQTLQPRQTNVATRPGAMYAIQSVGAGGPIVPIQNTFFQELNKQAQDTVVKNLGINDMVPVDEGALGDFPWFWNNLGVFNLNTYQWLNNVFSYNQAGGYVQAASSELTTAYFNVVSGITYQLSAEDQASLNNAVNQNAAVANTLYNDWISFAGPIPASANATTMAAKMGYITSQVILWGATGLTLGALRSSQDPISLLPNMPLGSETVVNDLMTYLANTSAVAGIQSSVLSRNNQLANLRKNLQPAPATATQGWIQAAGANGTVLIEPGMNIAEPIGAIQNALYPTSGGASFSVTMNVSKVDQNTVHVTADGGFGGSGSIGWFGISGSASASYNMFSFSQQTENCTVTMTFNGVTKVTPTMAPYDISSSTGWWLPSVIKQAVNFDPKVGGYQFTIPTSYDFGTDGTFGIISSLIISQLPTFEMTYTSTDYSSFQEVFQEQSSWGVSFLGIPLAGGSQSYYKSTLSQNSTAGTITVTMSPPANSTPVPTLGQVAFVVGAEMQWPSA</sequence>
<comment type="caution">
    <text evidence="1">The sequence shown here is derived from an EMBL/GenBank/DDBJ whole genome shotgun (WGS) entry which is preliminary data.</text>
</comment>
<dbReference type="AlphaFoldDB" id="A0A4Q5L8W0"/>
<name>A0A4Q5L8W0_9BACT</name>
<evidence type="ECO:0000313" key="1">
    <source>
        <dbReference type="EMBL" id="RYU78149.1"/>
    </source>
</evidence>
<dbReference type="RefSeq" id="WP_129921976.1">
    <property type="nucleotide sequence ID" value="NZ_SEWE01000034.1"/>
</dbReference>
<gene>
    <name evidence="1" type="ORF">EWM57_15005</name>
</gene>
<reference evidence="1 2" key="1">
    <citation type="submission" date="2019-02" db="EMBL/GenBank/DDBJ databases">
        <title>Bacterial novel species isolated from soil.</title>
        <authorList>
            <person name="Jung H.-Y."/>
        </authorList>
    </citation>
    <scope>NUCLEOTIDE SEQUENCE [LARGE SCALE GENOMIC DNA]</scope>
    <source>
        <strain evidence="1 2">1-3-3-3</strain>
    </source>
</reference>
<keyword evidence="2" id="KW-1185">Reference proteome</keyword>
<evidence type="ECO:0000313" key="2">
    <source>
        <dbReference type="Proteomes" id="UP000294155"/>
    </source>
</evidence>
<organism evidence="1 2">
    <name type="scientific">Hymenobacter persicinus</name>
    <dbReference type="NCBI Taxonomy" id="2025506"/>
    <lineage>
        <taxon>Bacteria</taxon>
        <taxon>Pseudomonadati</taxon>
        <taxon>Bacteroidota</taxon>
        <taxon>Cytophagia</taxon>
        <taxon>Cytophagales</taxon>
        <taxon>Hymenobacteraceae</taxon>
        <taxon>Hymenobacter</taxon>
    </lineage>
</organism>
<dbReference type="OrthoDB" id="7804719at2"/>
<proteinExistence type="predicted"/>
<dbReference type="EMBL" id="SEWE01000034">
    <property type="protein sequence ID" value="RYU78149.1"/>
    <property type="molecule type" value="Genomic_DNA"/>
</dbReference>
<protein>
    <submittedName>
        <fullName evidence="1">Uncharacterized protein</fullName>
    </submittedName>
</protein>
<dbReference type="Proteomes" id="UP000294155">
    <property type="component" value="Unassembled WGS sequence"/>
</dbReference>